<organism evidence="1 2">
    <name type="scientific">Paenibacillus barengoltzii G22</name>
    <dbReference type="NCBI Taxonomy" id="1235795"/>
    <lineage>
        <taxon>Bacteria</taxon>
        <taxon>Bacillati</taxon>
        <taxon>Bacillota</taxon>
        <taxon>Bacilli</taxon>
        <taxon>Bacillales</taxon>
        <taxon>Paenibacillaceae</taxon>
        <taxon>Paenibacillus</taxon>
    </lineage>
</organism>
<comment type="caution">
    <text evidence="1">The sequence shown here is derived from an EMBL/GenBank/DDBJ whole genome shotgun (WGS) entry which is preliminary data.</text>
</comment>
<name>R9L3V3_9BACL</name>
<sequence>MLYRESDGRPAPYFYPNHITPVSFLQFSSSPLQIPMKLDFTLK</sequence>
<dbReference type="PATRIC" id="fig|1235795.3.peg.4024"/>
<dbReference type="EMBL" id="ASSZ01000037">
    <property type="protein sequence ID" value="EOS53509.1"/>
    <property type="molecule type" value="Genomic_DNA"/>
</dbReference>
<evidence type="ECO:0000313" key="1">
    <source>
        <dbReference type="EMBL" id="EOS53509.1"/>
    </source>
</evidence>
<proteinExistence type="predicted"/>
<reference evidence="1 2" key="1">
    <citation type="submission" date="2013-04" db="EMBL/GenBank/DDBJ databases">
        <title>The Genome Sequence of Paenibacillus barengoltzii G22.</title>
        <authorList>
            <consortium name="The Broad Institute Genomics Platform"/>
            <consortium name="The Broad Institute Genome Sequencing Center for Infectious Disease"/>
            <person name="Earl A."/>
            <person name="Xavier R."/>
            <person name="Elson C."/>
            <person name="Duck W."/>
            <person name="Walker B."/>
            <person name="Young S."/>
            <person name="Zeng Q."/>
            <person name="Gargeya S."/>
            <person name="Fitzgerald M."/>
            <person name="Haas B."/>
            <person name="Abouelleil A."/>
            <person name="Allen A.W."/>
            <person name="Alvarado L."/>
            <person name="Arachchi H.M."/>
            <person name="Berlin A.M."/>
            <person name="Chapman S.B."/>
            <person name="Gainer-Dewar J."/>
            <person name="Goldberg J."/>
            <person name="Griggs A."/>
            <person name="Gujja S."/>
            <person name="Hansen M."/>
            <person name="Howarth C."/>
            <person name="Imamovic A."/>
            <person name="Ireland A."/>
            <person name="Larimer J."/>
            <person name="McCowan C."/>
            <person name="Murphy C."/>
            <person name="Pearson M."/>
            <person name="Poon T.W."/>
            <person name="Priest M."/>
            <person name="Roberts A."/>
            <person name="Saif S."/>
            <person name="Shea T."/>
            <person name="Sisk P."/>
            <person name="Sykes S."/>
            <person name="Wortman J."/>
            <person name="Nusbaum C."/>
            <person name="Birren B."/>
        </authorList>
    </citation>
    <scope>NUCLEOTIDE SEQUENCE [LARGE SCALE GENOMIC DNA]</scope>
    <source>
        <strain evidence="1 2">G22</strain>
    </source>
</reference>
<dbReference type="Proteomes" id="UP000019598">
    <property type="component" value="Unassembled WGS sequence"/>
</dbReference>
<accession>R9L3V3</accession>
<protein>
    <submittedName>
        <fullName evidence="1">Uncharacterized protein</fullName>
    </submittedName>
</protein>
<evidence type="ECO:0000313" key="2">
    <source>
        <dbReference type="Proteomes" id="UP000019598"/>
    </source>
</evidence>
<dbReference type="HOGENOM" id="CLU_3236964_0_0_9"/>
<gene>
    <name evidence="1" type="ORF">C812_04060</name>
</gene>
<dbReference type="AlphaFoldDB" id="R9L3V3"/>
<dbReference type="STRING" id="1235795.C812_04060"/>